<feature type="transmembrane region" description="Helical" evidence="8">
    <location>
        <begin position="93"/>
        <end position="113"/>
    </location>
</feature>
<evidence type="ECO:0000256" key="2">
    <source>
        <dbReference type="ARBA" id="ARBA00009854"/>
    </source>
</evidence>
<proteinExistence type="inferred from homology"/>
<evidence type="ECO:0000256" key="1">
    <source>
        <dbReference type="ARBA" id="ARBA00004651"/>
    </source>
</evidence>
<dbReference type="Proteomes" id="UP001058072">
    <property type="component" value="Chromosome"/>
</dbReference>
<evidence type="ECO:0000256" key="8">
    <source>
        <dbReference type="SAM" id="Phobius"/>
    </source>
</evidence>
<sequence length="559" mass="59868">MSWLVEILQSYPELALFLTLAIGYAIGKIQIGSFKIGTVPGVLVTGVLVGQLGITVDNTVKAVFFLLFLFALGYNAGPQFFKGLKKEGIPQMIFAVIVCVIGLISAILVGKLMGFNAGQAGGLAAGALTQSSVIGVAQDAISKMDISNQKQMMDFVPVGYAVTYIFGTLGCTFILTTFGPKILGVDLEKECLELDQQAKESFEDEFVSSHASDVLYRMYKVNDEYAGKTVSEIEAQLSQKNIRCFIVKIKRDNQVFKANTSTLIHTNDCLAIAFKEKDVQHIKFLDLGEEIYDHQLVNFRTESLDVCVKNQAIIGRSIQEIQDNDLTRGVIISKLKRAGEEVAYTLETKLDKHDVLTLAGPVDDVEGLVSRIGKPVRQSDETDMTFVGLGILFGGLIGVPSLMIGKIGITLSTSGGALIMGLIFGYLHSRRPTIGRIPSGATWFLSNVGLAAFVAVVGINAGPGFVDGLQSSGLSFFLAGMMVTAISTFSGIFLGKYVFKFSAPVILGATAGALTTTAAVGGLCEKAKSNAPVLGYTIPYTVGNILLTVWGSLIVMFFS</sequence>
<gene>
    <name evidence="10" type="primary">aspT</name>
    <name evidence="10" type="ORF">J0J70_12850</name>
</gene>
<evidence type="ECO:0000256" key="4">
    <source>
        <dbReference type="ARBA" id="ARBA00022475"/>
    </source>
</evidence>
<dbReference type="GO" id="GO:0005886">
    <property type="term" value="C:plasma membrane"/>
    <property type="evidence" value="ECO:0007669"/>
    <property type="project" value="UniProtKB-SubCell"/>
</dbReference>
<dbReference type="Pfam" id="PF06826">
    <property type="entry name" value="Asp-Al_Ex"/>
    <property type="match status" value="2"/>
</dbReference>
<dbReference type="GO" id="GO:0006813">
    <property type="term" value="P:potassium ion transport"/>
    <property type="evidence" value="ECO:0007669"/>
    <property type="project" value="InterPro"/>
</dbReference>
<feature type="transmembrane region" description="Helical" evidence="8">
    <location>
        <begin position="533"/>
        <end position="558"/>
    </location>
</feature>
<keyword evidence="6 8" id="KW-1133">Transmembrane helix</keyword>
<feature type="transmembrane region" description="Helical" evidence="8">
    <location>
        <begin position="62"/>
        <end position="81"/>
    </location>
</feature>
<keyword evidence="7 8" id="KW-0472">Membrane</keyword>
<feature type="transmembrane region" description="Helical" evidence="8">
    <location>
        <begin position="384"/>
        <end position="403"/>
    </location>
</feature>
<protein>
    <submittedName>
        <fullName evidence="10">Aspartate-alanine antiporter</fullName>
    </submittedName>
</protein>
<dbReference type="GO" id="GO:0022857">
    <property type="term" value="F:transmembrane transporter activity"/>
    <property type="evidence" value="ECO:0007669"/>
    <property type="project" value="InterPro"/>
</dbReference>
<dbReference type="EMBL" id="CP071250">
    <property type="protein sequence ID" value="UUF08436.1"/>
    <property type="molecule type" value="Genomic_DNA"/>
</dbReference>
<dbReference type="RefSeq" id="WP_068759097.1">
    <property type="nucleotide sequence ID" value="NZ_CP071250.1"/>
</dbReference>
<keyword evidence="4" id="KW-1003">Cell membrane</keyword>
<reference evidence="10" key="1">
    <citation type="submission" date="2021-03" db="EMBL/GenBank/DDBJ databases">
        <title>Comparative Genomics and Metabolomics in the genus Turicibacter.</title>
        <authorList>
            <person name="Maki J."/>
            <person name="Looft T."/>
        </authorList>
    </citation>
    <scope>NUCLEOTIDE SEQUENCE</scope>
    <source>
        <strain evidence="10">ISU324</strain>
    </source>
</reference>
<evidence type="ECO:0000256" key="7">
    <source>
        <dbReference type="ARBA" id="ARBA00023136"/>
    </source>
</evidence>
<dbReference type="NCBIfam" id="TIGR01625">
    <property type="entry name" value="YidE_YbjL_dupl"/>
    <property type="match status" value="1"/>
</dbReference>
<feature type="transmembrane region" description="Helical" evidence="8">
    <location>
        <begin position="158"/>
        <end position="179"/>
    </location>
</feature>
<dbReference type="InterPro" id="IPR022457">
    <property type="entry name" value="Asp_Ala_antiprt"/>
</dbReference>
<dbReference type="AlphaFoldDB" id="A0A9Q9CN72"/>
<feature type="domain" description="YidE/YbjL duplication" evidence="9">
    <location>
        <begin position="15"/>
        <end position="175"/>
    </location>
</feature>
<feature type="transmembrane region" description="Helical" evidence="8">
    <location>
        <begin position="6"/>
        <end position="26"/>
    </location>
</feature>
<keyword evidence="3" id="KW-0813">Transport</keyword>
<name>A0A9Q9CN72_9FIRM</name>
<dbReference type="InterPro" id="IPR006512">
    <property type="entry name" value="YidE_YbjL"/>
</dbReference>
<feature type="transmembrane region" description="Helical" evidence="8">
    <location>
        <begin position="409"/>
        <end position="429"/>
    </location>
</feature>
<feature type="transmembrane region" description="Helical" evidence="8">
    <location>
        <begin position="38"/>
        <end position="56"/>
    </location>
</feature>
<dbReference type="PANTHER" id="PTHR30445">
    <property type="entry name" value="K(+)_H(+) ANTIPORTER SUBUNIT KHTT"/>
    <property type="match status" value="1"/>
</dbReference>
<evidence type="ECO:0000313" key="10">
    <source>
        <dbReference type="EMBL" id="UUF08436.1"/>
    </source>
</evidence>
<feature type="transmembrane region" description="Helical" evidence="8">
    <location>
        <begin position="474"/>
        <end position="494"/>
    </location>
</feature>
<evidence type="ECO:0000256" key="3">
    <source>
        <dbReference type="ARBA" id="ARBA00022448"/>
    </source>
</evidence>
<evidence type="ECO:0000256" key="6">
    <source>
        <dbReference type="ARBA" id="ARBA00022989"/>
    </source>
</evidence>
<feature type="transmembrane region" description="Helical" evidence="8">
    <location>
        <begin position="441"/>
        <end position="462"/>
    </location>
</feature>
<evidence type="ECO:0000313" key="11">
    <source>
        <dbReference type="Proteomes" id="UP001058072"/>
    </source>
</evidence>
<feature type="domain" description="YidE/YbjL duplication" evidence="9">
    <location>
        <begin position="387"/>
        <end position="556"/>
    </location>
</feature>
<organism evidence="10 11">
    <name type="scientific">Turicibacter bilis</name>
    <dbReference type="NCBI Taxonomy" id="2735723"/>
    <lineage>
        <taxon>Bacteria</taxon>
        <taxon>Bacillati</taxon>
        <taxon>Bacillota</taxon>
        <taxon>Erysipelotrichia</taxon>
        <taxon>Erysipelotrichales</taxon>
        <taxon>Turicibacteraceae</taxon>
        <taxon>Turicibacter</taxon>
    </lineage>
</organism>
<dbReference type="InterPro" id="IPR036721">
    <property type="entry name" value="RCK_C_sf"/>
</dbReference>
<evidence type="ECO:0000259" key="9">
    <source>
        <dbReference type="Pfam" id="PF06826"/>
    </source>
</evidence>
<dbReference type="NCBIfam" id="TIGR03802">
    <property type="entry name" value="Asp_Ala_antiprt"/>
    <property type="match status" value="1"/>
</dbReference>
<dbReference type="SUPFAM" id="SSF116726">
    <property type="entry name" value="TrkA C-terminal domain-like"/>
    <property type="match status" value="1"/>
</dbReference>
<dbReference type="Gene3D" id="3.30.70.1450">
    <property type="entry name" value="Regulator of K+ conductance, C-terminal domain"/>
    <property type="match status" value="1"/>
</dbReference>
<comment type="subcellular location">
    <subcellularLocation>
        <location evidence="1">Cell membrane</location>
        <topology evidence="1">Multi-pass membrane protein</topology>
    </subcellularLocation>
</comment>
<accession>A0A9Q9CN72</accession>
<dbReference type="InterPro" id="IPR050144">
    <property type="entry name" value="AAE_transporter"/>
</dbReference>
<comment type="similarity">
    <text evidence="2">Belongs to the AAE transporter (TC 2.A.81) family.</text>
</comment>
<keyword evidence="5 8" id="KW-0812">Transmembrane</keyword>
<feature type="transmembrane region" description="Helical" evidence="8">
    <location>
        <begin position="501"/>
        <end position="521"/>
    </location>
</feature>
<evidence type="ECO:0000256" key="5">
    <source>
        <dbReference type="ARBA" id="ARBA00022692"/>
    </source>
</evidence>
<dbReference type="PANTHER" id="PTHR30445:SF9">
    <property type="match status" value="1"/>
</dbReference>